<evidence type="ECO:0000256" key="1">
    <source>
        <dbReference type="ARBA" id="ARBA00022737"/>
    </source>
</evidence>
<dbReference type="Gene3D" id="3.40.50.300">
    <property type="entry name" value="P-loop containing nucleotide triphosphate hydrolases"/>
    <property type="match status" value="1"/>
</dbReference>
<dbReference type="Pfam" id="PF25053">
    <property type="entry name" value="DUF7791"/>
    <property type="match status" value="1"/>
</dbReference>
<feature type="domain" description="NACHT" evidence="3">
    <location>
        <begin position="311"/>
        <end position="466"/>
    </location>
</feature>
<dbReference type="SUPFAM" id="SSF52540">
    <property type="entry name" value="P-loop containing nucleoside triphosphate hydrolases"/>
    <property type="match status" value="1"/>
</dbReference>
<reference evidence="4" key="1">
    <citation type="journal article" date="2020" name="Stud. Mycol.">
        <title>101 Dothideomycetes genomes: a test case for predicting lifestyles and emergence of pathogens.</title>
        <authorList>
            <person name="Haridas S."/>
            <person name="Albert R."/>
            <person name="Binder M."/>
            <person name="Bloem J."/>
            <person name="Labutti K."/>
            <person name="Salamov A."/>
            <person name="Andreopoulos B."/>
            <person name="Baker S."/>
            <person name="Barry K."/>
            <person name="Bills G."/>
            <person name="Bluhm B."/>
            <person name="Cannon C."/>
            <person name="Castanera R."/>
            <person name="Culley D."/>
            <person name="Daum C."/>
            <person name="Ezra D."/>
            <person name="Gonzalez J."/>
            <person name="Henrissat B."/>
            <person name="Kuo A."/>
            <person name="Liang C."/>
            <person name="Lipzen A."/>
            <person name="Lutzoni F."/>
            <person name="Magnuson J."/>
            <person name="Mondo S."/>
            <person name="Nolan M."/>
            <person name="Ohm R."/>
            <person name="Pangilinan J."/>
            <person name="Park H.-J."/>
            <person name="Ramirez L."/>
            <person name="Alfaro M."/>
            <person name="Sun H."/>
            <person name="Tritt A."/>
            <person name="Yoshinaga Y."/>
            <person name="Zwiers L.-H."/>
            <person name="Turgeon B."/>
            <person name="Goodwin S."/>
            <person name="Spatafora J."/>
            <person name="Crous P."/>
            <person name="Grigoriev I."/>
        </authorList>
    </citation>
    <scope>NUCLEOTIDE SEQUENCE</scope>
    <source>
        <strain evidence="4">CBS 627.86</strain>
    </source>
</reference>
<proteinExistence type="predicted"/>
<evidence type="ECO:0000259" key="3">
    <source>
        <dbReference type="PROSITE" id="PS50837"/>
    </source>
</evidence>
<evidence type="ECO:0000313" key="4">
    <source>
        <dbReference type="EMBL" id="KAF2118452.1"/>
    </source>
</evidence>
<organism evidence="4 5">
    <name type="scientific">Lophiotrema nucula</name>
    <dbReference type="NCBI Taxonomy" id="690887"/>
    <lineage>
        <taxon>Eukaryota</taxon>
        <taxon>Fungi</taxon>
        <taxon>Dikarya</taxon>
        <taxon>Ascomycota</taxon>
        <taxon>Pezizomycotina</taxon>
        <taxon>Dothideomycetes</taxon>
        <taxon>Pleosporomycetidae</taxon>
        <taxon>Pleosporales</taxon>
        <taxon>Lophiotremataceae</taxon>
        <taxon>Lophiotrema</taxon>
    </lineage>
</organism>
<keyword evidence="1" id="KW-0677">Repeat</keyword>
<dbReference type="InterPro" id="IPR056884">
    <property type="entry name" value="NPHP3-like_N"/>
</dbReference>
<dbReference type="OrthoDB" id="443402at2759"/>
<dbReference type="PANTHER" id="PTHR10039:SF5">
    <property type="entry name" value="NACHT DOMAIN-CONTAINING PROTEIN"/>
    <property type="match status" value="1"/>
</dbReference>
<feature type="region of interest" description="Disordered" evidence="2">
    <location>
        <begin position="1049"/>
        <end position="1111"/>
    </location>
</feature>
<dbReference type="PANTHER" id="PTHR10039">
    <property type="entry name" value="AMELOGENIN"/>
    <property type="match status" value="1"/>
</dbReference>
<feature type="region of interest" description="Disordered" evidence="2">
    <location>
        <begin position="909"/>
        <end position="929"/>
    </location>
</feature>
<evidence type="ECO:0000256" key="2">
    <source>
        <dbReference type="SAM" id="MobiDB-lite"/>
    </source>
</evidence>
<dbReference type="InterPro" id="IPR027417">
    <property type="entry name" value="P-loop_NTPase"/>
</dbReference>
<sequence>MEPLSAFGVAAGVLQFVDFTGRLLTESYEILSSNTGSTSRNEELLKITQDLLALNKRLQTSAKDREAPGRQTTLASRNEATTDDIIGAQFHSLVVSCNHVGQDLIAVLDKLRLEPENKRRKWRSFRQALLSVWSQSDIEALQRRIDNFRQQISLSLLVSMREALALKESETDDTNANATIENDDLDKGDLNQQTGPTKAKKANERPFVGRKLLNNLESKEAWQSTIIDLIHQSYIDNDSAFRPHHPRGSFGAKDKPLAEALLESLGFSRMKSRVGRIVKQHCDTFEWLFAEQGRAQAKWTHFPSWLRSEQSVYWITGKPGAGKSTLMKFISSDRRTKECLREWAKDSKITLASFFFWSSGDKMQKSQEGLLRTLLHETLAQRPELVPVVLPHRWESYSLFGIDKQTWSWSELVTAFSRLISATTADKLVFVVDGLDEFDGDHTEIIEFISGLSSVPHIKLCVASRPWPVFEDAFNSRPSLMLQYLTYHDIRKYVSKKFILNPGFANLERLDGGFAKDLIENIVEKASGVFLWVVLVVRSLLEGLTIGDRLSDLQRRLDAIPAELENLFWNMMTSLKEVDFERACELFQLVVAHGCPTLLELGYADDEEEMTYRRAVKYASKVEKDARSAIMRRRLNHLSRGLLEVHVPPNTSLSNAEVVYLHRTVKDFLDQEEVWAKVLAATGNSFNVQGSWCRSSISVLKTMLTTHLGISQFWTQVTHCVEMAVEMKKECHGTHKDCDNCRIQHIKLLDEIDRVANVLASTRNRQGRSLKDAFAPGSSPHWTMTRYDLYSCPTFLNFAVSCQLYEYVEAKLKERGSRVLGLDIPLLHTAVCSYRVFQELGDSTISHDTPSLRLIKLLFEHDADPEATVFNETIWERTLGYVLGGCPQIPVSVAPIDLLERIHPIESAEPLVPRPDTPDPDSEDFKDPKDPVRINRLYLQGIMEVPVSRNISSACSSFNSVRENESMHRFKSAESLSIVESDLWIDILKMFLVYGADPEVCKSALSGHIGFNELVQLCELGPEDLIREINSGKTWSPMKMDLGEDIQTPRAIATSRHPSKPTEWSRARLASHQTGGSRVGEHAIERSRAEDDTQRPLVGAQESSRQRPGKAKIWKRLGAVFAKRRNANT</sequence>
<dbReference type="AlphaFoldDB" id="A0A6A5ZG37"/>
<dbReference type="PROSITE" id="PS50837">
    <property type="entry name" value="NACHT"/>
    <property type="match status" value="1"/>
</dbReference>
<dbReference type="InterPro" id="IPR056693">
    <property type="entry name" value="DUF7791"/>
</dbReference>
<name>A0A6A5ZG37_9PLEO</name>
<feature type="region of interest" description="Disordered" evidence="2">
    <location>
        <begin position="169"/>
        <end position="202"/>
    </location>
</feature>
<feature type="compositionally biased region" description="Basic and acidic residues" evidence="2">
    <location>
        <begin position="1079"/>
        <end position="1094"/>
    </location>
</feature>
<accession>A0A6A5ZG37</accession>
<dbReference type="EMBL" id="ML977317">
    <property type="protein sequence ID" value="KAF2118452.1"/>
    <property type="molecule type" value="Genomic_DNA"/>
</dbReference>
<evidence type="ECO:0000313" key="5">
    <source>
        <dbReference type="Proteomes" id="UP000799770"/>
    </source>
</evidence>
<gene>
    <name evidence="4" type="ORF">BDV96DRAFT_643697</name>
</gene>
<dbReference type="InterPro" id="IPR007111">
    <property type="entry name" value="NACHT_NTPase"/>
</dbReference>
<protein>
    <recommendedName>
        <fullName evidence="3">NACHT domain-containing protein</fullName>
    </recommendedName>
</protein>
<dbReference type="Proteomes" id="UP000799770">
    <property type="component" value="Unassembled WGS sequence"/>
</dbReference>
<keyword evidence="5" id="KW-1185">Reference proteome</keyword>
<dbReference type="Pfam" id="PF24883">
    <property type="entry name" value="NPHP3_N"/>
    <property type="match status" value="1"/>
</dbReference>